<organism evidence="1 2">
    <name type="scientific">Stylonychia lemnae</name>
    <name type="common">Ciliate</name>
    <dbReference type="NCBI Taxonomy" id="5949"/>
    <lineage>
        <taxon>Eukaryota</taxon>
        <taxon>Sar</taxon>
        <taxon>Alveolata</taxon>
        <taxon>Ciliophora</taxon>
        <taxon>Intramacronucleata</taxon>
        <taxon>Spirotrichea</taxon>
        <taxon>Stichotrichia</taxon>
        <taxon>Sporadotrichida</taxon>
        <taxon>Oxytrichidae</taxon>
        <taxon>Stylonychinae</taxon>
        <taxon>Stylonychia</taxon>
    </lineage>
</organism>
<protein>
    <submittedName>
        <fullName evidence="1">Uncharacterized protein</fullName>
    </submittedName>
</protein>
<dbReference type="InParanoid" id="A0A078AML0"/>
<evidence type="ECO:0000313" key="2">
    <source>
        <dbReference type="Proteomes" id="UP000039865"/>
    </source>
</evidence>
<accession>A0A078AML0</accession>
<name>A0A078AML0_STYLE</name>
<dbReference type="EMBL" id="CCKQ01012011">
    <property type="protein sequence ID" value="CDW83625.1"/>
    <property type="molecule type" value="Genomic_DNA"/>
</dbReference>
<proteinExistence type="predicted"/>
<dbReference type="Proteomes" id="UP000039865">
    <property type="component" value="Unassembled WGS sequence"/>
</dbReference>
<gene>
    <name evidence="1" type="primary">Contig14079.g15012</name>
    <name evidence="1" type="ORF">STYLEM_12673</name>
</gene>
<reference evidence="1 2" key="1">
    <citation type="submission" date="2014-06" db="EMBL/GenBank/DDBJ databases">
        <authorList>
            <person name="Swart Estienne"/>
        </authorList>
    </citation>
    <scope>NUCLEOTIDE SEQUENCE [LARGE SCALE GENOMIC DNA]</scope>
    <source>
        <strain evidence="1 2">130c</strain>
    </source>
</reference>
<dbReference type="AlphaFoldDB" id="A0A078AML0"/>
<sequence length="94" mass="10683">MVVVDQQSIKDAAAALKLKYSTAKTIYKIYKKENRTFKFSSRSRNPGASRDMIQKIKKAPLPSFMQKFSDANLVCGIADISIRNRTNQLQNINE</sequence>
<keyword evidence="2" id="KW-1185">Reference proteome</keyword>
<evidence type="ECO:0000313" key="1">
    <source>
        <dbReference type="EMBL" id="CDW83625.1"/>
    </source>
</evidence>